<dbReference type="OrthoDB" id="161343at2"/>
<dbReference type="AlphaFoldDB" id="A0A3B0AMJ1"/>
<dbReference type="Proteomes" id="UP000270343">
    <property type="component" value="Unassembled WGS sequence"/>
</dbReference>
<keyword evidence="3" id="KW-1185">Reference proteome</keyword>
<sequence>MTPPVLYLLGSAAPPVLYVDGVVRDAQARGWDVCVGLTPTAATWLENQLPQLEELTGRPVRVQPRRPGVSDGWPPADVTILAPATLHTVNSIALGLTLSWVSAYACEAIGKGWPLVVMPCVNSAYATHPQFGRSLEVLRGAGVEVLFGVGGFVPNPPGQGRPVEYPWHLALGAAERRAGRAP</sequence>
<dbReference type="SUPFAM" id="SSF52507">
    <property type="entry name" value="Homo-oligomeric flavin-containing Cys decarboxylases, HFCD"/>
    <property type="match status" value="1"/>
</dbReference>
<proteinExistence type="predicted"/>
<dbReference type="InterPro" id="IPR003382">
    <property type="entry name" value="Flavoprotein"/>
</dbReference>
<dbReference type="InterPro" id="IPR036551">
    <property type="entry name" value="Flavin_trans-like"/>
</dbReference>
<organism evidence="2 3">
    <name type="scientific">Streptomyces klenkii</name>
    <dbReference type="NCBI Taxonomy" id="1420899"/>
    <lineage>
        <taxon>Bacteria</taxon>
        <taxon>Bacillati</taxon>
        <taxon>Actinomycetota</taxon>
        <taxon>Actinomycetes</taxon>
        <taxon>Kitasatosporales</taxon>
        <taxon>Streptomycetaceae</taxon>
        <taxon>Streptomyces</taxon>
    </lineage>
</organism>
<evidence type="ECO:0000259" key="1">
    <source>
        <dbReference type="Pfam" id="PF02441"/>
    </source>
</evidence>
<name>A0A3B0AMJ1_9ACTN</name>
<dbReference type="EMBL" id="RBAM01000024">
    <property type="protein sequence ID" value="RKN61920.1"/>
    <property type="molecule type" value="Genomic_DNA"/>
</dbReference>
<gene>
    <name evidence="2" type="ORF">D7231_31730</name>
</gene>
<dbReference type="Gene3D" id="3.40.50.1950">
    <property type="entry name" value="Flavin prenyltransferase-like"/>
    <property type="match status" value="1"/>
</dbReference>
<dbReference type="GO" id="GO:0003824">
    <property type="term" value="F:catalytic activity"/>
    <property type="evidence" value="ECO:0007669"/>
    <property type="project" value="InterPro"/>
</dbReference>
<dbReference type="RefSeq" id="WP_120759436.1">
    <property type="nucleotide sequence ID" value="NZ_RBAM01000024.1"/>
</dbReference>
<evidence type="ECO:0000313" key="2">
    <source>
        <dbReference type="EMBL" id="RKN61920.1"/>
    </source>
</evidence>
<protein>
    <submittedName>
        <fullName evidence="2">Flavoprotein</fullName>
    </submittedName>
</protein>
<dbReference type="Pfam" id="PF02441">
    <property type="entry name" value="Flavoprotein"/>
    <property type="match status" value="1"/>
</dbReference>
<reference evidence="2 3" key="1">
    <citation type="journal article" date="2015" name="Antonie Van Leeuwenhoek">
        <title>Streptomyces klenkii sp. nov., isolated from deep marine sediment.</title>
        <authorList>
            <person name="Veyisoglu A."/>
            <person name="Sahin N."/>
        </authorList>
    </citation>
    <scope>NUCLEOTIDE SEQUENCE [LARGE SCALE GENOMIC DNA]</scope>
    <source>
        <strain evidence="2 3">KCTC 29202</strain>
    </source>
</reference>
<evidence type="ECO:0000313" key="3">
    <source>
        <dbReference type="Proteomes" id="UP000270343"/>
    </source>
</evidence>
<feature type="domain" description="Flavoprotein" evidence="1">
    <location>
        <begin position="13"/>
        <end position="123"/>
    </location>
</feature>
<comment type="caution">
    <text evidence="2">The sequence shown here is derived from an EMBL/GenBank/DDBJ whole genome shotgun (WGS) entry which is preliminary data.</text>
</comment>
<accession>A0A3B0AMJ1</accession>